<keyword evidence="3" id="KW-1185">Reference proteome</keyword>
<keyword evidence="1" id="KW-0732">Signal</keyword>
<protein>
    <submittedName>
        <fullName evidence="2">Uncharacterized protein</fullName>
    </submittedName>
</protein>
<feature type="non-terminal residue" evidence="2">
    <location>
        <position position="1"/>
    </location>
</feature>
<dbReference type="AlphaFoldDB" id="A0A371GWR8"/>
<dbReference type="OrthoDB" id="1411153at2759"/>
<dbReference type="EMBL" id="QJKJ01004237">
    <property type="protein sequence ID" value="RDX94995.1"/>
    <property type="molecule type" value="Genomic_DNA"/>
</dbReference>
<evidence type="ECO:0000256" key="1">
    <source>
        <dbReference type="SAM" id="SignalP"/>
    </source>
</evidence>
<reference evidence="2" key="1">
    <citation type="submission" date="2018-05" db="EMBL/GenBank/DDBJ databases">
        <title>Draft genome of Mucuna pruriens seed.</title>
        <authorList>
            <person name="Nnadi N.E."/>
            <person name="Vos R."/>
            <person name="Hasami M.H."/>
            <person name="Devisetty U.K."/>
            <person name="Aguiy J.C."/>
        </authorList>
    </citation>
    <scope>NUCLEOTIDE SEQUENCE [LARGE SCALE GENOMIC DNA]</scope>
    <source>
        <strain evidence="2">JCA_2017</strain>
    </source>
</reference>
<feature type="signal peptide" evidence="1">
    <location>
        <begin position="1"/>
        <end position="23"/>
    </location>
</feature>
<organism evidence="2 3">
    <name type="scientific">Mucuna pruriens</name>
    <name type="common">Velvet bean</name>
    <name type="synonym">Dolichos pruriens</name>
    <dbReference type="NCBI Taxonomy" id="157652"/>
    <lineage>
        <taxon>Eukaryota</taxon>
        <taxon>Viridiplantae</taxon>
        <taxon>Streptophyta</taxon>
        <taxon>Embryophyta</taxon>
        <taxon>Tracheophyta</taxon>
        <taxon>Spermatophyta</taxon>
        <taxon>Magnoliopsida</taxon>
        <taxon>eudicotyledons</taxon>
        <taxon>Gunneridae</taxon>
        <taxon>Pentapetalae</taxon>
        <taxon>rosids</taxon>
        <taxon>fabids</taxon>
        <taxon>Fabales</taxon>
        <taxon>Fabaceae</taxon>
        <taxon>Papilionoideae</taxon>
        <taxon>50 kb inversion clade</taxon>
        <taxon>NPAAA clade</taxon>
        <taxon>indigoferoid/millettioid clade</taxon>
        <taxon>Phaseoleae</taxon>
        <taxon>Mucuna</taxon>
    </lineage>
</organism>
<name>A0A371GWR8_MUCPR</name>
<evidence type="ECO:0000313" key="3">
    <source>
        <dbReference type="Proteomes" id="UP000257109"/>
    </source>
</evidence>
<comment type="caution">
    <text evidence="2">The sequence shown here is derived from an EMBL/GenBank/DDBJ whole genome shotgun (WGS) entry which is preliminary data.</text>
</comment>
<accession>A0A371GWR8</accession>
<dbReference type="Proteomes" id="UP000257109">
    <property type="component" value="Unassembled WGS sequence"/>
</dbReference>
<sequence length="105" mass="12134">MSLQQIQILWIKWATIFMTKGLCLTIIGEQTMEEVNLYEQMIMDHVEPLIGQHIENMEENPNHEAQKFFDMLAAAQAPLWEGCDNYSKLSISLSTLILKSNYKIS</sequence>
<feature type="chain" id="PRO_5016580646" evidence="1">
    <location>
        <begin position="24"/>
        <end position="105"/>
    </location>
</feature>
<evidence type="ECO:0000313" key="2">
    <source>
        <dbReference type="EMBL" id="RDX94995.1"/>
    </source>
</evidence>
<proteinExistence type="predicted"/>
<dbReference type="STRING" id="157652.A0A371GWR8"/>
<gene>
    <name evidence="2" type="ORF">CR513_22548</name>
</gene>